<accession>A0A7T5UEY2</accession>
<organism evidence="1">
    <name type="scientific">Triticum polonicum deltaflexivirus 1</name>
    <dbReference type="NCBI Taxonomy" id="2794417"/>
    <lineage>
        <taxon>Viruses</taxon>
        <taxon>Riboviria</taxon>
        <taxon>Orthornavirae</taxon>
        <taxon>Kitrinoviricota</taxon>
        <taxon>Alsuviricetes</taxon>
        <taxon>Tymovirales</taxon>
        <taxon>Deltaflexiviridae</taxon>
        <taxon>Deltaflexivirus</taxon>
    </lineage>
</organism>
<reference evidence="1" key="1">
    <citation type="submission" date="2020-11" db="EMBL/GenBank/DDBJ databases">
        <authorList>
            <person name="Bejerman N."/>
        </authorList>
    </citation>
    <scope>NUCLEOTIDE SEQUENCE</scope>
    <source>
        <strain evidence="1">Triti</strain>
    </source>
</reference>
<name>A0A7T5UEY2_9VIRU</name>
<sequence length="177" mass="18312">MSEVVGDTSYLHNNTVPFSAVLTLTGASGCFSADLVTAVGFSHLLSARASVNIVPGSLLCKVVGPASASKAATVIAAIVPVSKDNIYPETPEHVLTIGGHAFVQHSLYVTPVPTTIDFAPEVAHQLKPTPLVGLPPCIVGHYTLTGGTSTDKSYFTLTGRLAVDGVGFAKSWATRAH</sequence>
<dbReference type="EMBL" id="MW328746">
    <property type="protein sequence ID" value="QQG34639.1"/>
    <property type="molecule type" value="Genomic_RNA"/>
</dbReference>
<proteinExistence type="predicted"/>
<protein>
    <submittedName>
        <fullName evidence="1">HP3</fullName>
    </submittedName>
</protein>
<evidence type="ECO:0000313" key="1">
    <source>
        <dbReference type="EMBL" id="QQG34639.1"/>
    </source>
</evidence>